<evidence type="ECO:0000313" key="3">
    <source>
        <dbReference type="EMBL" id="KEY67745.1"/>
    </source>
</evidence>
<reference evidence="3 4" key="1">
    <citation type="journal article" date="2014" name="BMC Genomics">
        <title>Comparative genome sequencing reveals chemotype-specific gene clusters in the toxigenic black mold Stachybotrys.</title>
        <authorList>
            <person name="Semeiks J."/>
            <person name="Borek D."/>
            <person name="Otwinowski Z."/>
            <person name="Grishin N.V."/>
        </authorList>
    </citation>
    <scope>NUCLEOTIDE SEQUENCE [LARGE SCALE GENOMIC DNA]</scope>
    <source>
        <strain evidence="4">CBS 109288 / IBT 7711</strain>
    </source>
</reference>
<evidence type="ECO:0000256" key="1">
    <source>
        <dbReference type="SAM" id="SignalP"/>
    </source>
</evidence>
<evidence type="ECO:0000259" key="2">
    <source>
        <dbReference type="Pfam" id="PF00583"/>
    </source>
</evidence>
<name>A0A084AR16_STACB</name>
<dbReference type="PANTHER" id="PTHR42791">
    <property type="entry name" value="GNAT FAMILY ACETYLTRANSFERASE"/>
    <property type="match status" value="1"/>
</dbReference>
<evidence type="ECO:0000313" key="4">
    <source>
        <dbReference type="Proteomes" id="UP000028045"/>
    </source>
</evidence>
<feature type="chain" id="PRO_5001771163" description="N-acetyltransferase domain-containing protein" evidence="1">
    <location>
        <begin position="31"/>
        <end position="277"/>
    </location>
</feature>
<dbReference type="Pfam" id="PF00583">
    <property type="entry name" value="Acetyltransf_1"/>
    <property type="match status" value="1"/>
</dbReference>
<keyword evidence="4" id="KW-1185">Reference proteome</keyword>
<dbReference type="AlphaFoldDB" id="A0A084AR16"/>
<gene>
    <name evidence="3" type="ORF">S7711_04065</name>
</gene>
<feature type="signal peptide" evidence="1">
    <location>
        <begin position="1"/>
        <end position="30"/>
    </location>
</feature>
<dbReference type="SUPFAM" id="SSF55729">
    <property type="entry name" value="Acyl-CoA N-acyltransferases (Nat)"/>
    <property type="match status" value="1"/>
</dbReference>
<proteinExistence type="predicted"/>
<keyword evidence="1" id="KW-0732">Signal</keyword>
<dbReference type="InterPro" id="IPR000182">
    <property type="entry name" value="GNAT_dom"/>
</dbReference>
<dbReference type="OrthoDB" id="4738875at2759"/>
<sequence>MVCRLDMLFGLTLVACQALVATAALAPTSAYTQTVFNGDNVHFRPATEADLDDIITIIIDAFAPGPMWQYGFPYLSQHKDYLWHCLRKDLGEQYKHVPNTTTINVIAVTPSADTSDDTQQKERVVALGAWKDMTATGDTSLFSAPGLSSIQSLHAKCSDHLEANMTRVEDAQRQSLAYEKRYIEDSKEKQLYLALLATHPSWDGHGFGAAHVQWGLEKARAMEGCETVTLLGTPAGWPLYDSLGFDSVANLTITTLDEDMDDLWFEYMRYDLLREEL</sequence>
<dbReference type="InterPro" id="IPR016181">
    <property type="entry name" value="Acyl_CoA_acyltransferase"/>
</dbReference>
<dbReference type="CDD" id="cd04301">
    <property type="entry name" value="NAT_SF"/>
    <property type="match status" value="1"/>
</dbReference>
<dbReference type="HOGENOM" id="CLU_060131_2_0_1"/>
<dbReference type="Gene3D" id="3.40.630.30">
    <property type="match status" value="1"/>
</dbReference>
<accession>A0A084AR16</accession>
<feature type="domain" description="N-acetyltransferase" evidence="2">
    <location>
        <begin position="185"/>
        <end position="245"/>
    </location>
</feature>
<dbReference type="EMBL" id="KL648604">
    <property type="protein sequence ID" value="KEY67745.1"/>
    <property type="molecule type" value="Genomic_DNA"/>
</dbReference>
<organism evidence="3 4">
    <name type="scientific">Stachybotrys chartarum (strain CBS 109288 / IBT 7711)</name>
    <name type="common">Toxic black mold</name>
    <name type="synonym">Stilbospora chartarum</name>
    <dbReference type="NCBI Taxonomy" id="1280523"/>
    <lineage>
        <taxon>Eukaryota</taxon>
        <taxon>Fungi</taxon>
        <taxon>Dikarya</taxon>
        <taxon>Ascomycota</taxon>
        <taxon>Pezizomycotina</taxon>
        <taxon>Sordariomycetes</taxon>
        <taxon>Hypocreomycetidae</taxon>
        <taxon>Hypocreales</taxon>
        <taxon>Stachybotryaceae</taxon>
        <taxon>Stachybotrys</taxon>
    </lineage>
</organism>
<dbReference type="InterPro" id="IPR052523">
    <property type="entry name" value="Trichothecene_AcTrans"/>
</dbReference>
<dbReference type="Proteomes" id="UP000028045">
    <property type="component" value="Unassembled WGS sequence"/>
</dbReference>
<protein>
    <recommendedName>
        <fullName evidence="2">N-acetyltransferase domain-containing protein</fullName>
    </recommendedName>
</protein>
<dbReference type="GO" id="GO:0016747">
    <property type="term" value="F:acyltransferase activity, transferring groups other than amino-acyl groups"/>
    <property type="evidence" value="ECO:0007669"/>
    <property type="project" value="InterPro"/>
</dbReference>
<dbReference type="PANTHER" id="PTHR42791:SF2">
    <property type="entry name" value="N-ACETYLTRANSFERASE DOMAIN-CONTAINING PROTEIN"/>
    <property type="match status" value="1"/>
</dbReference>